<dbReference type="AlphaFoldDB" id="A0A8H7R676"/>
<dbReference type="InterPro" id="IPR000626">
    <property type="entry name" value="Ubiquitin-like_dom"/>
</dbReference>
<dbReference type="PANTHER" id="PTHR13609">
    <property type="entry name" value="UBIQUITIN DOMAIN CONTAINING 1 PROTEIN-RELATED"/>
    <property type="match status" value="1"/>
</dbReference>
<dbReference type="Pfam" id="PF16455">
    <property type="entry name" value="UBD"/>
    <property type="match status" value="1"/>
</dbReference>
<organism evidence="2 3">
    <name type="scientific">Mucor saturninus</name>
    <dbReference type="NCBI Taxonomy" id="64648"/>
    <lineage>
        <taxon>Eukaryota</taxon>
        <taxon>Fungi</taxon>
        <taxon>Fungi incertae sedis</taxon>
        <taxon>Mucoromycota</taxon>
        <taxon>Mucoromycotina</taxon>
        <taxon>Mucoromycetes</taxon>
        <taxon>Mucorales</taxon>
        <taxon>Mucorineae</taxon>
        <taxon>Mucoraceae</taxon>
        <taxon>Mucor</taxon>
    </lineage>
</organism>
<accession>A0A8H7R676</accession>
<dbReference type="InterPro" id="IPR032752">
    <property type="entry name" value="DC-UbP/UBTD2_N"/>
</dbReference>
<dbReference type="InterPro" id="IPR039869">
    <property type="entry name" value="UBTD1/2"/>
</dbReference>
<evidence type="ECO:0000313" key="3">
    <source>
        <dbReference type="Proteomes" id="UP000603453"/>
    </source>
</evidence>
<dbReference type="Gene3D" id="3.10.20.90">
    <property type="entry name" value="Phosphatidylinositol 3-kinase Catalytic Subunit, Chain A, domain 1"/>
    <property type="match status" value="1"/>
</dbReference>
<dbReference type="Gene3D" id="1.20.225.20">
    <property type="entry name" value="Ub domain-containing protein, DC-UbP/UBTD2, N-terminal domain"/>
    <property type="match status" value="1"/>
</dbReference>
<name>A0A8H7R676_9FUNG</name>
<dbReference type="InterPro" id="IPR019413">
    <property type="entry name" value="Dsc3_ub-like_dom"/>
</dbReference>
<proteinExistence type="predicted"/>
<gene>
    <name evidence="2" type="ORF">INT47_007022</name>
</gene>
<dbReference type="SUPFAM" id="SSF54236">
    <property type="entry name" value="Ubiquitin-like"/>
    <property type="match status" value="1"/>
</dbReference>
<feature type="domain" description="Ubiquitin-like" evidence="1">
    <location>
        <begin position="179"/>
        <end position="239"/>
    </location>
</feature>
<dbReference type="PROSITE" id="PS50053">
    <property type="entry name" value="UBIQUITIN_2"/>
    <property type="match status" value="1"/>
</dbReference>
<evidence type="ECO:0000259" key="1">
    <source>
        <dbReference type="PROSITE" id="PS50053"/>
    </source>
</evidence>
<evidence type="ECO:0000313" key="2">
    <source>
        <dbReference type="EMBL" id="KAG2204028.1"/>
    </source>
</evidence>
<dbReference type="OrthoDB" id="1640476at2759"/>
<keyword evidence="3" id="KW-1185">Reference proteome</keyword>
<dbReference type="InterPro" id="IPR029071">
    <property type="entry name" value="Ubiquitin-like_domsf"/>
</dbReference>
<comment type="caution">
    <text evidence="2">The sequence shown here is derived from an EMBL/GenBank/DDBJ whole genome shotgun (WGS) entry which is preliminary data.</text>
</comment>
<dbReference type="InterPro" id="IPR038169">
    <property type="entry name" value="DC-UbP/UBTD2_N_sf"/>
</dbReference>
<dbReference type="EMBL" id="JAEPRD010000047">
    <property type="protein sequence ID" value="KAG2204028.1"/>
    <property type="molecule type" value="Genomic_DNA"/>
</dbReference>
<reference evidence="2" key="1">
    <citation type="submission" date="2020-12" db="EMBL/GenBank/DDBJ databases">
        <title>Metabolic potential, ecology and presence of endohyphal bacteria is reflected in genomic diversity of Mucoromycotina.</title>
        <authorList>
            <person name="Muszewska A."/>
            <person name="Okrasinska A."/>
            <person name="Steczkiewicz K."/>
            <person name="Drgas O."/>
            <person name="Orlowska M."/>
            <person name="Perlinska-Lenart U."/>
            <person name="Aleksandrzak-Piekarczyk T."/>
            <person name="Szatraj K."/>
            <person name="Zielenkiewicz U."/>
            <person name="Pilsyk S."/>
            <person name="Malc E."/>
            <person name="Mieczkowski P."/>
            <person name="Kruszewska J.S."/>
            <person name="Biernat P."/>
            <person name="Pawlowska J."/>
        </authorList>
    </citation>
    <scope>NUCLEOTIDE SEQUENCE</scope>
    <source>
        <strain evidence="2">WA0000017839</strain>
    </source>
</reference>
<dbReference type="Pfam" id="PF10302">
    <property type="entry name" value="Dsc3_N"/>
    <property type="match status" value="1"/>
</dbReference>
<sequence length="274" mass="30705">MGCCSSSLVDQDLLATSTNDDHSTIPGAYNNNKSRPFKRVGLMWTSDIPITETQLEEKRFSYWESAPTYGGRIEIWQALQAAFSETDVLMARSILEAANVLLPTGNPCEGCFDELGNDYNIPIYCVVPPVNLRYNEEEDRFTLPDNKNDSSDSITRHSIYSSNHSEHLVPAPDCSSSPFKIIVRLSTEKDIQLTISSENETIGSLKTRIYNAKESAVDSDTHFLRLIYLGKILRDNLSIICEQVEVEDAFSIHGSVRIETDCIIQALVAMKRIN</sequence>
<protein>
    <recommendedName>
        <fullName evidence="1">Ubiquitin-like domain-containing protein</fullName>
    </recommendedName>
</protein>
<dbReference type="Proteomes" id="UP000603453">
    <property type="component" value="Unassembled WGS sequence"/>
</dbReference>